<gene>
    <name evidence="8" type="ORF">g.45851</name>
</gene>
<feature type="non-terminal residue" evidence="8">
    <location>
        <position position="172"/>
    </location>
</feature>
<feature type="non-terminal residue" evidence="8">
    <location>
        <position position="1"/>
    </location>
</feature>
<protein>
    <recommendedName>
        <fullName evidence="7">G-protein coupled receptors family 3 profile domain-containing protein</fullName>
    </recommendedName>
</protein>
<feature type="transmembrane region" description="Helical" evidence="6">
    <location>
        <begin position="120"/>
        <end position="142"/>
    </location>
</feature>
<dbReference type="GO" id="GO:0004930">
    <property type="term" value="F:G protein-coupled receptor activity"/>
    <property type="evidence" value="ECO:0007669"/>
    <property type="project" value="InterPro"/>
</dbReference>
<feature type="transmembrane region" description="Helical" evidence="6">
    <location>
        <begin position="97"/>
        <end position="114"/>
    </location>
</feature>
<proteinExistence type="predicted"/>
<sequence>IRIREYEDTCCWSCINCGPYEIRKDDFHCEECRLGYLPSKNKSVCEIIQEDFIYYGDPWATPALVVATVGVLLTLIVTLVFWANTDTPVVKASGRELSYLLLLGTLLEFCVTYIMMTPPTFASCVITRFFLGFSFALCYAAIVTKTNRIARIFSSGGGISRTRYISPKSQIL</sequence>
<evidence type="ECO:0000256" key="3">
    <source>
        <dbReference type="ARBA" id="ARBA00022989"/>
    </source>
</evidence>
<dbReference type="InterPro" id="IPR050726">
    <property type="entry name" value="mGluR"/>
</dbReference>
<dbReference type="PANTHER" id="PTHR24060">
    <property type="entry name" value="METABOTROPIC GLUTAMATE RECEPTOR"/>
    <property type="match status" value="1"/>
</dbReference>
<dbReference type="GO" id="GO:0016020">
    <property type="term" value="C:membrane"/>
    <property type="evidence" value="ECO:0007669"/>
    <property type="project" value="UniProtKB-SubCell"/>
</dbReference>
<dbReference type="InterPro" id="IPR038550">
    <property type="entry name" value="GPCR_3_9-Cys_sf"/>
</dbReference>
<dbReference type="PRINTS" id="PR00248">
    <property type="entry name" value="GPCRMGR"/>
</dbReference>
<evidence type="ECO:0000256" key="2">
    <source>
        <dbReference type="ARBA" id="ARBA00022692"/>
    </source>
</evidence>
<dbReference type="Pfam" id="PF00003">
    <property type="entry name" value="7tm_3"/>
    <property type="match status" value="1"/>
</dbReference>
<evidence type="ECO:0000256" key="6">
    <source>
        <dbReference type="SAM" id="Phobius"/>
    </source>
</evidence>
<keyword evidence="5" id="KW-0325">Glycoprotein</keyword>
<dbReference type="AlphaFoldDB" id="A0A1B6F183"/>
<evidence type="ECO:0000259" key="7">
    <source>
        <dbReference type="PROSITE" id="PS50259"/>
    </source>
</evidence>
<feature type="transmembrane region" description="Helical" evidence="6">
    <location>
        <begin position="63"/>
        <end position="85"/>
    </location>
</feature>
<reference evidence="8" key="1">
    <citation type="submission" date="2015-11" db="EMBL/GenBank/DDBJ databases">
        <title>De novo transcriptome assembly of four potential Pierce s Disease insect vectors from Arizona vineyards.</title>
        <authorList>
            <person name="Tassone E.E."/>
        </authorList>
    </citation>
    <scope>NUCLEOTIDE SEQUENCE</scope>
</reference>
<dbReference type="EMBL" id="GECZ01026136">
    <property type="protein sequence ID" value="JAS43633.1"/>
    <property type="molecule type" value="Transcribed_RNA"/>
</dbReference>
<dbReference type="InterPro" id="IPR000337">
    <property type="entry name" value="GPCR_3"/>
</dbReference>
<organism evidence="8">
    <name type="scientific">Cuerna arida</name>
    <dbReference type="NCBI Taxonomy" id="1464854"/>
    <lineage>
        <taxon>Eukaryota</taxon>
        <taxon>Metazoa</taxon>
        <taxon>Ecdysozoa</taxon>
        <taxon>Arthropoda</taxon>
        <taxon>Hexapoda</taxon>
        <taxon>Insecta</taxon>
        <taxon>Pterygota</taxon>
        <taxon>Neoptera</taxon>
        <taxon>Paraneoptera</taxon>
        <taxon>Hemiptera</taxon>
        <taxon>Auchenorrhyncha</taxon>
        <taxon>Membracoidea</taxon>
        <taxon>Cicadellidae</taxon>
        <taxon>Cicadellinae</taxon>
        <taxon>Proconiini</taxon>
        <taxon>Cuerna</taxon>
    </lineage>
</organism>
<evidence type="ECO:0000256" key="1">
    <source>
        <dbReference type="ARBA" id="ARBA00004141"/>
    </source>
</evidence>
<comment type="subcellular location">
    <subcellularLocation>
        <location evidence="1">Membrane</location>
        <topology evidence="1">Multi-pass membrane protein</topology>
    </subcellularLocation>
</comment>
<accession>A0A1B6F183</accession>
<evidence type="ECO:0000256" key="5">
    <source>
        <dbReference type="ARBA" id="ARBA00023180"/>
    </source>
</evidence>
<dbReference type="PROSITE" id="PS50259">
    <property type="entry name" value="G_PROTEIN_RECEP_F3_4"/>
    <property type="match status" value="1"/>
</dbReference>
<evidence type="ECO:0000313" key="8">
    <source>
        <dbReference type="EMBL" id="JAS43633.1"/>
    </source>
</evidence>
<evidence type="ECO:0000256" key="4">
    <source>
        <dbReference type="ARBA" id="ARBA00023136"/>
    </source>
</evidence>
<dbReference type="Gene3D" id="2.10.50.30">
    <property type="entry name" value="GPCR, family 3, nine cysteines domain"/>
    <property type="match status" value="1"/>
</dbReference>
<dbReference type="InterPro" id="IPR017978">
    <property type="entry name" value="GPCR_3_C"/>
</dbReference>
<feature type="domain" description="G-protein coupled receptors family 3 profile" evidence="7">
    <location>
        <begin position="59"/>
        <end position="154"/>
    </location>
</feature>
<name>A0A1B6F183_9HEMI</name>
<keyword evidence="3 6" id="KW-1133">Transmembrane helix</keyword>
<keyword evidence="4 6" id="KW-0472">Membrane</keyword>
<keyword evidence="2 6" id="KW-0812">Transmembrane</keyword>